<dbReference type="EMBL" id="JACHEN010000034">
    <property type="protein sequence ID" value="MBB6218149.1"/>
    <property type="molecule type" value="Genomic_DNA"/>
</dbReference>
<organism evidence="2 3">
    <name type="scientific">Anaerosolibacter carboniphilus</name>
    <dbReference type="NCBI Taxonomy" id="1417629"/>
    <lineage>
        <taxon>Bacteria</taxon>
        <taxon>Bacillati</taxon>
        <taxon>Bacillota</taxon>
        <taxon>Clostridia</taxon>
        <taxon>Peptostreptococcales</taxon>
        <taxon>Thermotaleaceae</taxon>
        <taxon>Anaerosolibacter</taxon>
    </lineage>
</organism>
<keyword evidence="3" id="KW-1185">Reference proteome</keyword>
<accession>A0A841L6X9</accession>
<reference evidence="2 3" key="1">
    <citation type="submission" date="2020-08" db="EMBL/GenBank/DDBJ databases">
        <title>Genomic Encyclopedia of Type Strains, Phase IV (KMG-IV): sequencing the most valuable type-strain genomes for metagenomic binning, comparative biology and taxonomic classification.</title>
        <authorList>
            <person name="Goeker M."/>
        </authorList>
    </citation>
    <scope>NUCLEOTIDE SEQUENCE [LARGE SCALE GENOMIC DNA]</scope>
    <source>
        <strain evidence="2 3">DSM 103526</strain>
    </source>
</reference>
<dbReference type="RefSeq" id="WP_184312647.1">
    <property type="nucleotide sequence ID" value="NZ_JACHEN010000034.1"/>
</dbReference>
<evidence type="ECO:0000313" key="3">
    <source>
        <dbReference type="Proteomes" id="UP000579281"/>
    </source>
</evidence>
<comment type="caution">
    <text evidence="2">The sequence shown here is derived from an EMBL/GenBank/DDBJ whole genome shotgun (WGS) entry which is preliminary data.</text>
</comment>
<gene>
    <name evidence="2" type="ORF">HNQ80_004289</name>
</gene>
<keyword evidence="1" id="KW-0472">Membrane</keyword>
<name>A0A841L6X9_9FIRM</name>
<sequence length="52" mass="6128">MDYVQYVLNILIVLFVYIVIVKIYMEVANYVGERLGIGQFVIGLCKKMRRDK</sequence>
<evidence type="ECO:0000256" key="1">
    <source>
        <dbReference type="SAM" id="Phobius"/>
    </source>
</evidence>
<protein>
    <submittedName>
        <fullName evidence="2">Ca2+/Na+ antiporter</fullName>
    </submittedName>
</protein>
<dbReference type="Proteomes" id="UP000579281">
    <property type="component" value="Unassembled WGS sequence"/>
</dbReference>
<keyword evidence="1" id="KW-1133">Transmembrane helix</keyword>
<keyword evidence="1" id="KW-0812">Transmembrane</keyword>
<feature type="transmembrane region" description="Helical" evidence="1">
    <location>
        <begin position="6"/>
        <end position="25"/>
    </location>
</feature>
<dbReference type="AlphaFoldDB" id="A0A841L6X9"/>
<evidence type="ECO:0000313" key="2">
    <source>
        <dbReference type="EMBL" id="MBB6218149.1"/>
    </source>
</evidence>
<proteinExistence type="predicted"/>